<evidence type="ECO:0000256" key="6">
    <source>
        <dbReference type="SAM" id="MobiDB-lite"/>
    </source>
</evidence>
<dbReference type="PANTHER" id="PTHR12815">
    <property type="entry name" value="SORTING AND ASSEMBLY MACHINERY SAMM50 PROTEIN FAMILY MEMBER"/>
    <property type="match status" value="1"/>
</dbReference>
<keyword evidence="2" id="KW-0812">Transmembrane</keyword>
<evidence type="ECO:0000256" key="4">
    <source>
        <dbReference type="ARBA" id="ARBA00023136"/>
    </source>
</evidence>
<evidence type="ECO:0000256" key="3">
    <source>
        <dbReference type="ARBA" id="ARBA00022729"/>
    </source>
</evidence>
<dbReference type="Gene3D" id="3.10.20.310">
    <property type="entry name" value="membrane protein fhac"/>
    <property type="match status" value="3"/>
</dbReference>
<dbReference type="Gene3D" id="2.40.160.50">
    <property type="entry name" value="membrane protein fhac: a member of the omp85/tpsb transporter family"/>
    <property type="match status" value="1"/>
</dbReference>
<evidence type="ECO:0000256" key="2">
    <source>
        <dbReference type="ARBA" id="ARBA00022692"/>
    </source>
</evidence>
<feature type="domain" description="POTRA" evidence="7">
    <location>
        <begin position="388"/>
        <end position="465"/>
    </location>
</feature>
<dbReference type="Pfam" id="PF01103">
    <property type="entry name" value="Omp85"/>
    <property type="match status" value="1"/>
</dbReference>
<gene>
    <name evidence="8" type="ORF">GF068_37725</name>
</gene>
<keyword evidence="9" id="KW-1185">Reference proteome</keyword>
<evidence type="ECO:0000313" key="9">
    <source>
        <dbReference type="Proteomes" id="UP000440224"/>
    </source>
</evidence>
<dbReference type="PROSITE" id="PS51779">
    <property type="entry name" value="POTRA"/>
    <property type="match status" value="1"/>
</dbReference>
<dbReference type="AlphaFoldDB" id="A0A6N7Q5S0"/>
<name>A0A6N7Q5S0_9BACT</name>
<dbReference type="GO" id="GO:0019867">
    <property type="term" value="C:outer membrane"/>
    <property type="evidence" value="ECO:0007669"/>
    <property type="project" value="InterPro"/>
</dbReference>
<dbReference type="Pfam" id="PF07244">
    <property type="entry name" value="POTRA"/>
    <property type="match status" value="2"/>
</dbReference>
<feature type="region of interest" description="Disordered" evidence="6">
    <location>
        <begin position="129"/>
        <end position="160"/>
    </location>
</feature>
<dbReference type="InterPro" id="IPR039910">
    <property type="entry name" value="D15-like"/>
</dbReference>
<dbReference type="PANTHER" id="PTHR12815:SF47">
    <property type="entry name" value="TRANSLOCATION AND ASSEMBLY MODULE SUBUNIT TAMA"/>
    <property type="match status" value="1"/>
</dbReference>
<evidence type="ECO:0000256" key="1">
    <source>
        <dbReference type="ARBA" id="ARBA00004370"/>
    </source>
</evidence>
<accession>A0A6N7Q5S0</accession>
<dbReference type="EMBL" id="WJIE01000019">
    <property type="protein sequence ID" value="MRG97624.1"/>
    <property type="molecule type" value="Genomic_DNA"/>
</dbReference>
<dbReference type="InterPro" id="IPR000184">
    <property type="entry name" value="Bac_surfAg_D15"/>
</dbReference>
<organism evidence="8 9">
    <name type="scientific">Polyangium spumosum</name>
    <dbReference type="NCBI Taxonomy" id="889282"/>
    <lineage>
        <taxon>Bacteria</taxon>
        <taxon>Pseudomonadati</taxon>
        <taxon>Myxococcota</taxon>
        <taxon>Polyangia</taxon>
        <taxon>Polyangiales</taxon>
        <taxon>Polyangiaceae</taxon>
        <taxon>Polyangium</taxon>
    </lineage>
</organism>
<keyword evidence="4" id="KW-0472">Membrane</keyword>
<protein>
    <submittedName>
        <fullName evidence="8">BamA/TamA family outer membrane protein</fullName>
    </submittedName>
</protein>
<dbReference type="Proteomes" id="UP000440224">
    <property type="component" value="Unassembled WGS sequence"/>
</dbReference>
<keyword evidence="3" id="KW-0732">Signal</keyword>
<evidence type="ECO:0000313" key="8">
    <source>
        <dbReference type="EMBL" id="MRG97624.1"/>
    </source>
</evidence>
<comment type="caution">
    <text evidence="8">The sequence shown here is derived from an EMBL/GenBank/DDBJ whole genome shotgun (WGS) entry which is preliminary data.</text>
</comment>
<proteinExistence type="predicted"/>
<reference evidence="8 9" key="1">
    <citation type="submission" date="2019-10" db="EMBL/GenBank/DDBJ databases">
        <title>A soil myxobacterium in the family Polyangiaceae.</title>
        <authorList>
            <person name="Li Y."/>
            <person name="Wang J."/>
        </authorList>
    </citation>
    <scope>NUCLEOTIDE SEQUENCE [LARGE SCALE GENOMIC DNA]</scope>
    <source>
        <strain evidence="8 9">DSM 14734</strain>
    </source>
</reference>
<dbReference type="InterPro" id="IPR010827">
    <property type="entry name" value="BamA/TamA_POTRA"/>
</dbReference>
<evidence type="ECO:0000259" key="7">
    <source>
        <dbReference type="PROSITE" id="PS51779"/>
    </source>
</evidence>
<sequence>MWTHRAERRHALALLRQPDRAEELVPRHRVRVALVADDHDPTWLALRQVREATNPHPPRRARATLGRRRQHLHGRDHDRARISRAAQRAEHLQRSTPAAVHARRLVRAIGTRRLDAEVVLHWLRHLVGSPPPRALSRGSPKDNRGGGHLTQNRKRSRVASSRLPPLALLLVTSTACQTTPPKTPTCNPRDLSGCIIEEVDVLGNETIPDAAIKERIATAESSHPLGGVLQGIPILGLSDVLAVEYERFDRFVLERDLARIERYYRTRGFYEAHVTAGRVMRRKSDGKLRVEIVVREGKPVTIRKVDLAWVDWRLPEAADVTRAVTEAKNTLDPGKRFEEDGYEATKKAITRTLTDRGFPYTSVRGDVNVDLVAHKADVTYTIELGPRATFGDIRIVGLGELPEKPIRAALGFKKGDPFSTKTLASAERALADFGIFGAIDVRPELPPEGEPRTSTIPITILVEPAALRAVKLGFGAEAGGRVEAHGSASWEDRNFLGGLRRFAIEARPGLVFYPNALYNLVVARPSYVLPEIRLRFELRQPGVFEPRTQAVLRGAANVYRPLNIISAPAPGSPEAKEPPLGYREAAVTLGLERRFSDFTHYLGQFIHVQYDDPFLYWNDAVPEGFTRLLFTYLETVGTLDFRQNDRGEVDRIAPRRGVYLNLNAQLAGYFLPGDADDVRLRPELRAYVPVAKRVTLAFRLGGGFLIPRSDDFARALSIIEPKARARQRPDANDDGVVDGTNIPLDDLRRSLQLLQFRGFYSGGPNSNRGYVYNGVGMHASVPLRDTARGSVPPWAATGGLTLWESALELRLSFTENLGAILFLDASDVRPGLAELRLDRPHLSAGLGLRYATPVGPVRVDVGYRVPCAQQIGICDEAELGYDVGVFGYTGGFPIVTTIAIGEAF</sequence>
<evidence type="ECO:0000256" key="5">
    <source>
        <dbReference type="ARBA" id="ARBA00023237"/>
    </source>
</evidence>
<dbReference type="InterPro" id="IPR034746">
    <property type="entry name" value="POTRA"/>
</dbReference>
<comment type="subcellular location">
    <subcellularLocation>
        <location evidence="1">Membrane</location>
    </subcellularLocation>
</comment>
<keyword evidence="5" id="KW-0998">Cell outer membrane</keyword>